<keyword evidence="4" id="KW-0175">Coiled coil</keyword>
<evidence type="ECO:0000313" key="8">
    <source>
        <dbReference type="Proteomes" id="UP000285084"/>
    </source>
</evidence>
<feature type="domain" description="Xylanolytic transcriptional activator regulatory" evidence="6">
    <location>
        <begin position="623"/>
        <end position="702"/>
    </location>
</feature>
<dbReference type="GO" id="GO:0019760">
    <property type="term" value="P:glucosinolate metabolic process"/>
    <property type="evidence" value="ECO:0007669"/>
    <property type="project" value="UniProtKB-ARBA"/>
</dbReference>
<dbReference type="PANTHER" id="PTHR47435:SF4">
    <property type="entry name" value="KELCH REPEAT PROTEIN (AFU_ORTHOLOGUE AFUA_5G12780)"/>
    <property type="match status" value="1"/>
</dbReference>
<protein>
    <recommendedName>
        <fullName evidence="6">Xylanolytic transcriptional activator regulatory domain-containing protein</fullName>
    </recommendedName>
</protein>
<evidence type="ECO:0000256" key="3">
    <source>
        <dbReference type="ARBA" id="ARBA00023242"/>
    </source>
</evidence>
<dbReference type="VEuPathDB" id="FungiDB:FOIG_07389"/>
<gene>
    <name evidence="7" type="ORF">BFJ69_g7140</name>
</gene>
<dbReference type="SMART" id="SM00906">
    <property type="entry name" value="Fungal_trans"/>
    <property type="match status" value="1"/>
</dbReference>
<dbReference type="InterPro" id="IPR015915">
    <property type="entry name" value="Kelch-typ_b-propeller"/>
</dbReference>
<dbReference type="EMBL" id="MRCX01000054">
    <property type="protein sequence ID" value="RKK76254.1"/>
    <property type="molecule type" value="Genomic_DNA"/>
</dbReference>
<evidence type="ECO:0000313" key="7">
    <source>
        <dbReference type="EMBL" id="RKK76254.1"/>
    </source>
</evidence>
<comment type="caution">
    <text evidence="7">The sequence shown here is derived from an EMBL/GenBank/DDBJ whole genome shotgun (WGS) entry which is preliminary data.</text>
</comment>
<dbReference type="InterPro" id="IPR036864">
    <property type="entry name" value="Zn2-C6_fun-type_DNA-bd_sf"/>
</dbReference>
<dbReference type="VEuPathDB" id="FungiDB:FOZG_10901"/>
<reference evidence="7 8" key="1">
    <citation type="journal article" date="2018" name="Sci. Rep.">
        <title>Characterisation of pathogen-specific regions and novel effector candidates in Fusarium oxysporum f. sp. cepae.</title>
        <authorList>
            <person name="Armitage A.D."/>
            <person name="Taylor A."/>
            <person name="Sobczyk M.K."/>
            <person name="Baxter L."/>
            <person name="Greenfield B.P."/>
            <person name="Bates H.J."/>
            <person name="Wilson F."/>
            <person name="Jackson A.C."/>
            <person name="Ott S."/>
            <person name="Harrison R.J."/>
            <person name="Clarkson J.P."/>
        </authorList>
    </citation>
    <scope>NUCLEOTIDE SEQUENCE [LARGE SCALE GENOMIC DNA]</scope>
    <source>
        <strain evidence="7 8">Fo_A13</strain>
    </source>
</reference>
<dbReference type="VEuPathDB" id="FungiDB:FOC1_g10003980"/>
<dbReference type="VEuPathDB" id="FungiDB:FOC4_g10012368"/>
<proteinExistence type="predicted"/>
<keyword evidence="1" id="KW-0677">Repeat</keyword>
<dbReference type="Pfam" id="PF04082">
    <property type="entry name" value="Fungal_trans"/>
    <property type="match status" value="1"/>
</dbReference>
<dbReference type="VEuPathDB" id="FungiDB:HZS61_001735"/>
<dbReference type="VEuPathDB" id="FungiDB:FOXG_07495"/>
<accession>A0A420N7K5</accession>
<dbReference type="VEuPathDB" id="FungiDB:FOZG_04260"/>
<dbReference type="InterPro" id="IPR007219">
    <property type="entry name" value="XnlR_reg_dom"/>
</dbReference>
<dbReference type="VEuPathDB" id="FungiDB:FOMG_06510"/>
<feature type="coiled-coil region" evidence="4">
    <location>
        <begin position="367"/>
        <end position="394"/>
    </location>
</feature>
<sequence>MAFTKLPRATWTRITSSKRLYRSSQAVSSVGQKVYIFGGELLPREPVDNRVDVVSLDTQEHGAQTLTAPTKAPSPRVGSPSTTIGSNIFLFSGRGGLEMKPIEEKAAIWRYNTADNTWDTVEPEDPSAPFPDGRSYHCITSDGVDQLYLHSGCPEKNRLNDLWAFDLTKRAWSELPSAPGPARGGSSIAFHDGKLYRMNGFDGKTEQGGALDIYNIEAGSWSTVTYKPDGVEGPEARSVASLLSITVRGKNFLITMFGERDPSALGHAGAGKMLSDVWAFDIEESTWQRVEIGDDRPVVRGWFDADVARGENGKDVVIVHGGLGEDNQRLGDIQCIKPDPEQPCEWCAHHDLECAVKRESQRKSDVSAALSSHVQTLERRVSELEAALVQIRSEIRSSAVSASTPTVNLTSPYSTLGAHSDASSFCITPYSQQDSAGSGNTADTTSTAIWTCLGQQWYFKGIPINSTRGREWISSKTDENVFLDGFRLFGSQAGNPSTSPAPFSFPNRHTVEESLKSYFGSPWRIVYPVIDPVLIQDILAVAYDDSQGPSPQGKASSQACILAFMAMTSRLRGAHVQPLDGDAYVRSSQCYLSQLISQSTMETLQTVLMLQISHLQSGQWEAAATLHPHACRILYDLKGHISHPLTPSGLDSAVDQSRRRHIRNLFWLCYIFDKDIAMRSGRPPCITRGYCDLTLPDDWARIYDWPATGPGTPQGGIFSKGDTVCFPQDLDLSQLKERLCLFLCSLDNSSLSDGTILCHVRQLDVDLESWRSNIPVDYRPKLSVLPDQPLFNPQLSFLQRTRCIHLQLEYNYITTVIHTAVRRCGAVYAVHDNLPDDLHSVYHSSSDISLEASRTTLQIFKSHTDILQENVFGHIAFYPPIAAMALFLNILIHPLDQRARSDLDILAGCTTLFQDMAMEELTNDDMDCIHELNRLVSELVRLGSSAIWKAKREWKSTTGISL</sequence>
<dbReference type="CDD" id="cd12148">
    <property type="entry name" value="fungal_TF_MHR"/>
    <property type="match status" value="1"/>
</dbReference>
<dbReference type="Proteomes" id="UP000285084">
    <property type="component" value="Unassembled WGS sequence"/>
</dbReference>
<organism evidence="7 8">
    <name type="scientific">Fusarium oxysporum</name>
    <name type="common">Fusarium vascular wilt</name>
    <dbReference type="NCBI Taxonomy" id="5507"/>
    <lineage>
        <taxon>Eukaryota</taxon>
        <taxon>Fungi</taxon>
        <taxon>Dikarya</taxon>
        <taxon>Ascomycota</taxon>
        <taxon>Pezizomycotina</taxon>
        <taxon>Sordariomycetes</taxon>
        <taxon>Hypocreomycetidae</taxon>
        <taxon>Hypocreales</taxon>
        <taxon>Nectriaceae</taxon>
        <taxon>Fusarium</taxon>
        <taxon>Fusarium oxysporum species complex</taxon>
    </lineage>
</organism>
<evidence type="ECO:0000256" key="2">
    <source>
        <dbReference type="ARBA" id="ARBA00023004"/>
    </source>
</evidence>
<feature type="region of interest" description="Disordered" evidence="5">
    <location>
        <begin position="60"/>
        <end position="80"/>
    </location>
</feature>
<dbReference type="PANTHER" id="PTHR47435">
    <property type="entry name" value="KELCH REPEAT PROTEIN (AFU_ORTHOLOGUE AFUA_5G12780)"/>
    <property type="match status" value="1"/>
</dbReference>
<dbReference type="VEuPathDB" id="FungiDB:FOC1_g10010990"/>
<dbReference type="VEuPathDB" id="FungiDB:FOC4_g10012369"/>
<dbReference type="VEuPathDB" id="FungiDB:HZS61_011854"/>
<dbReference type="GO" id="GO:0006351">
    <property type="term" value="P:DNA-templated transcription"/>
    <property type="evidence" value="ECO:0007669"/>
    <property type="project" value="InterPro"/>
</dbReference>
<dbReference type="GO" id="GO:0003677">
    <property type="term" value="F:DNA binding"/>
    <property type="evidence" value="ECO:0007669"/>
    <property type="project" value="InterPro"/>
</dbReference>
<dbReference type="GO" id="GO:0000981">
    <property type="term" value="F:DNA-binding transcription factor activity, RNA polymerase II-specific"/>
    <property type="evidence" value="ECO:0007669"/>
    <property type="project" value="InterPro"/>
</dbReference>
<name>A0A420N7K5_FUSOX</name>
<dbReference type="AlphaFoldDB" id="A0A420N7K5"/>
<dbReference type="VEuPathDB" id="FungiDB:FOIG_03895"/>
<evidence type="ECO:0000256" key="4">
    <source>
        <dbReference type="SAM" id="Coils"/>
    </source>
</evidence>
<dbReference type="Gene3D" id="4.10.240.10">
    <property type="entry name" value="Zn(2)-C6 fungal-type DNA-binding domain"/>
    <property type="match status" value="1"/>
</dbReference>
<keyword evidence="2" id="KW-0408">Iron</keyword>
<evidence type="ECO:0000256" key="5">
    <source>
        <dbReference type="SAM" id="MobiDB-lite"/>
    </source>
</evidence>
<dbReference type="Pfam" id="PF24681">
    <property type="entry name" value="Kelch_KLHDC2_KLHL20_DRC7"/>
    <property type="match status" value="1"/>
</dbReference>
<dbReference type="VEuPathDB" id="FungiDB:FOMG_04354"/>
<dbReference type="GO" id="GO:0008270">
    <property type="term" value="F:zinc ion binding"/>
    <property type="evidence" value="ECO:0007669"/>
    <property type="project" value="InterPro"/>
</dbReference>
<keyword evidence="3" id="KW-0539">Nucleus</keyword>
<evidence type="ECO:0000259" key="6">
    <source>
        <dbReference type="SMART" id="SM00906"/>
    </source>
</evidence>
<evidence type="ECO:0000256" key="1">
    <source>
        <dbReference type="ARBA" id="ARBA00022737"/>
    </source>
</evidence>
<dbReference type="Gene3D" id="2.120.10.80">
    <property type="entry name" value="Kelch-type beta propeller"/>
    <property type="match status" value="1"/>
</dbReference>
<dbReference type="SUPFAM" id="SSF117281">
    <property type="entry name" value="Kelch motif"/>
    <property type="match status" value="1"/>
</dbReference>